<evidence type="ECO:0000313" key="1">
    <source>
        <dbReference type="EMBL" id="OMD07858.1"/>
    </source>
</evidence>
<proteinExistence type="predicted"/>
<dbReference type="EMBL" id="MPVP01000392">
    <property type="protein sequence ID" value="OMD07858.1"/>
    <property type="molecule type" value="Genomic_DNA"/>
</dbReference>
<reference evidence="1 2" key="1">
    <citation type="submission" date="2016-11" db="EMBL/GenBank/DDBJ databases">
        <title>Paenibacillus species isolates.</title>
        <authorList>
            <person name="Beno S.M."/>
        </authorList>
    </citation>
    <scope>NUCLEOTIDE SEQUENCE [LARGE SCALE GENOMIC DNA]</scope>
    <source>
        <strain evidence="1 2">FSL H7-0433</strain>
    </source>
</reference>
<dbReference type="Proteomes" id="UP000187158">
    <property type="component" value="Unassembled WGS sequence"/>
</dbReference>
<gene>
    <name evidence="1" type="ORF">BSO21_30005</name>
</gene>
<comment type="caution">
    <text evidence="1">The sequence shown here is derived from an EMBL/GenBank/DDBJ whole genome shotgun (WGS) entry which is preliminary data.</text>
</comment>
<accession>A0ABX3GIA3</accession>
<protein>
    <submittedName>
        <fullName evidence="1">Uncharacterized protein</fullName>
    </submittedName>
</protein>
<keyword evidence="2" id="KW-1185">Reference proteome</keyword>
<name>A0ABX3GIA3_9BACL</name>
<organism evidence="1 2">
    <name type="scientific">Paenibacillus odorifer</name>
    <dbReference type="NCBI Taxonomy" id="189426"/>
    <lineage>
        <taxon>Bacteria</taxon>
        <taxon>Bacillati</taxon>
        <taxon>Bacillota</taxon>
        <taxon>Bacilli</taxon>
        <taxon>Bacillales</taxon>
        <taxon>Paenibacillaceae</taxon>
        <taxon>Paenibacillus</taxon>
    </lineage>
</organism>
<evidence type="ECO:0000313" key="2">
    <source>
        <dbReference type="Proteomes" id="UP000187158"/>
    </source>
</evidence>
<sequence length="79" mass="9198">MINHKYTFEELAEIIKKQSGTFRKTNKPTLNRGSLTNHFLEKTFTHWFKIAEPSKAQILINREIVQLNFYVVESANVSG</sequence>